<gene>
    <name evidence="2" type="ORF">ICHIAU1_03320</name>
</gene>
<dbReference type="SUPFAM" id="SSF143011">
    <property type="entry name" value="RelE-like"/>
    <property type="match status" value="1"/>
</dbReference>
<dbReference type="InterPro" id="IPR007712">
    <property type="entry name" value="RelE/ParE_toxin"/>
</dbReference>
<protein>
    <recommendedName>
        <fullName evidence="4">Plasmid stabilization protein</fullName>
    </recommendedName>
</protein>
<dbReference type="Pfam" id="PF05016">
    <property type="entry name" value="ParE_toxin"/>
    <property type="match status" value="1"/>
</dbReference>
<dbReference type="Gene3D" id="3.30.2310.20">
    <property type="entry name" value="RelE-like"/>
    <property type="match status" value="1"/>
</dbReference>
<evidence type="ECO:0008006" key="4">
    <source>
        <dbReference type="Google" id="ProtNLM"/>
    </source>
</evidence>
<dbReference type="OrthoDB" id="9798046at2"/>
<reference evidence="3" key="1">
    <citation type="submission" date="2020-01" db="EMBL/GenBank/DDBJ databases">
        <title>Phosphoaccumulans saitamaens gen. nov., sp. nov., a polyphosphate accumulating bacterium isolated from surface river water.</title>
        <authorList>
            <person name="Watanabe K."/>
            <person name="Suda W."/>
        </authorList>
    </citation>
    <scope>NUCLEOTIDE SEQUENCE [LARGE SCALE GENOMIC DNA]</scope>
    <source>
        <strain evidence="3">ICHIAU1</strain>
    </source>
</reference>
<dbReference type="RefSeq" id="WP_162049008.1">
    <property type="nucleotide sequence ID" value="NZ_AP022345.1"/>
</dbReference>
<evidence type="ECO:0000256" key="1">
    <source>
        <dbReference type="ARBA" id="ARBA00022649"/>
    </source>
</evidence>
<keyword evidence="3" id="KW-1185">Reference proteome</keyword>
<accession>A0A7R6TNI8</accession>
<dbReference type="EMBL" id="AP022345">
    <property type="protein sequence ID" value="BBU68049.1"/>
    <property type="molecule type" value="Genomic_DNA"/>
</dbReference>
<evidence type="ECO:0000313" key="2">
    <source>
        <dbReference type="EMBL" id="BBU68049.1"/>
    </source>
</evidence>
<evidence type="ECO:0000313" key="3">
    <source>
        <dbReference type="Proteomes" id="UP000463961"/>
    </source>
</evidence>
<sequence>MIAPAKKFEVLLTAGAEQDIEAIYGFITEHDCVERAHYVLAQIEAVIENLANFPERGSYPKELLEIGIKEYKQVAFKPYRVIYRIATKQVIIHLVADDRRHLQGILNRRLLRD</sequence>
<dbReference type="InterPro" id="IPR035093">
    <property type="entry name" value="RelE/ParE_toxin_dom_sf"/>
</dbReference>
<keyword evidence="1" id="KW-1277">Toxin-antitoxin system</keyword>
<dbReference type="AlphaFoldDB" id="A0A7R6TNI8"/>
<name>A0A7R6TNI8_9RHOO</name>
<proteinExistence type="predicted"/>
<dbReference type="Proteomes" id="UP000463961">
    <property type="component" value="Chromosome"/>
</dbReference>
<organism evidence="2 3">
    <name type="scientific">Fluviibacter phosphoraccumulans</name>
    <dbReference type="NCBI Taxonomy" id="1751046"/>
    <lineage>
        <taxon>Bacteria</taxon>
        <taxon>Pseudomonadati</taxon>
        <taxon>Pseudomonadota</taxon>
        <taxon>Betaproteobacteria</taxon>
        <taxon>Rhodocyclales</taxon>
        <taxon>Fluviibacteraceae</taxon>
        <taxon>Fluviibacter</taxon>
    </lineage>
</organism>